<name>A0A9P4MNW8_9PLEO</name>
<dbReference type="Gene3D" id="3.40.525.10">
    <property type="entry name" value="CRAL-TRIO lipid binding domain"/>
    <property type="match status" value="1"/>
</dbReference>
<evidence type="ECO:0000313" key="4">
    <source>
        <dbReference type="Proteomes" id="UP000799536"/>
    </source>
</evidence>
<dbReference type="SMART" id="SM01100">
    <property type="entry name" value="CRAL_TRIO_N"/>
    <property type="match status" value="1"/>
</dbReference>
<keyword evidence="4" id="KW-1185">Reference proteome</keyword>
<organism evidence="3 4">
    <name type="scientific">Delitschia confertaspora ATCC 74209</name>
    <dbReference type="NCBI Taxonomy" id="1513339"/>
    <lineage>
        <taxon>Eukaryota</taxon>
        <taxon>Fungi</taxon>
        <taxon>Dikarya</taxon>
        <taxon>Ascomycota</taxon>
        <taxon>Pezizomycotina</taxon>
        <taxon>Dothideomycetes</taxon>
        <taxon>Pleosporomycetidae</taxon>
        <taxon>Pleosporales</taxon>
        <taxon>Delitschiaceae</taxon>
        <taxon>Delitschia</taxon>
    </lineage>
</organism>
<dbReference type="SUPFAM" id="SSF52087">
    <property type="entry name" value="CRAL/TRIO domain"/>
    <property type="match status" value="1"/>
</dbReference>
<dbReference type="EMBL" id="ML994218">
    <property type="protein sequence ID" value="KAF2197601.1"/>
    <property type="molecule type" value="Genomic_DNA"/>
</dbReference>
<dbReference type="Pfam" id="PF03765">
    <property type="entry name" value="CRAL_TRIO_N"/>
    <property type="match status" value="1"/>
</dbReference>
<dbReference type="PANTHER" id="PTHR45824">
    <property type="entry name" value="GH16843P"/>
    <property type="match status" value="1"/>
</dbReference>
<dbReference type="PROSITE" id="PS50191">
    <property type="entry name" value="CRAL_TRIO"/>
    <property type="match status" value="1"/>
</dbReference>
<gene>
    <name evidence="3" type="ORF">GQ43DRAFT_336427</name>
</gene>
<feature type="non-terminal residue" evidence="3">
    <location>
        <position position="300"/>
    </location>
</feature>
<evidence type="ECO:0000259" key="2">
    <source>
        <dbReference type="PROSITE" id="PS50191"/>
    </source>
</evidence>
<dbReference type="OrthoDB" id="75724at2759"/>
<dbReference type="InterPro" id="IPR011074">
    <property type="entry name" value="CRAL/TRIO_N_dom"/>
</dbReference>
<dbReference type="CDD" id="cd00170">
    <property type="entry name" value="SEC14"/>
    <property type="match status" value="1"/>
</dbReference>
<dbReference type="GO" id="GO:0008526">
    <property type="term" value="F:phosphatidylinositol transfer activity"/>
    <property type="evidence" value="ECO:0007669"/>
    <property type="project" value="TreeGrafter"/>
</dbReference>
<dbReference type="InterPro" id="IPR036865">
    <property type="entry name" value="CRAL-TRIO_dom_sf"/>
</dbReference>
<comment type="caution">
    <text evidence="3">The sequence shown here is derived from an EMBL/GenBank/DDBJ whole genome shotgun (WGS) entry which is preliminary data.</text>
</comment>
<dbReference type="PANTHER" id="PTHR45824:SF29">
    <property type="entry name" value="GH16843P"/>
    <property type="match status" value="1"/>
</dbReference>
<evidence type="ECO:0000313" key="3">
    <source>
        <dbReference type="EMBL" id="KAF2197601.1"/>
    </source>
</evidence>
<dbReference type="GO" id="GO:0008289">
    <property type="term" value="F:lipid binding"/>
    <property type="evidence" value="ECO:0007669"/>
    <property type="project" value="UniProtKB-ARBA"/>
</dbReference>
<dbReference type="SUPFAM" id="SSF46938">
    <property type="entry name" value="CRAL/TRIO N-terminal domain"/>
    <property type="match status" value="1"/>
</dbReference>
<dbReference type="FunFam" id="3.40.525.10:FF:000013">
    <property type="entry name" value="Phosphatidylinositol transfer protein PDR16"/>
    <property type="match status" value="1"/>
</dbReference>
<reference evidence="3" key="1">
    <citation type="journal article" date="2020" name="Stud. Mycol.">
        <title>101 Dothideomycetes genomes: a test case for predicting lifestyles and emergence of pathogens.</title>
        <authorList>
            <person name="Haridas S."/>
            <person name="Albert R."/>
            <person name="Binder M."/>
            <person name="Bloem J."/>
            <person name="Labutti K."/>
            <person name="Salamov A."/>
            <person name="Andreopoulos B."/>
            <person name="Baker S."/>
            <person name="Barry K."/>
            <person name="Bills G."/>
            <person name="Bluhm B."/>
            <person name="Cannon C."/>
            <person name="Castanera R."/>
            <person name="Culley D."/>
            <person name="Daum C."/>
            <person name="Ezra D."/>
            <person name="Gonzalez J."/>
            <person name="Henrissat B."/>
            <person name="Kuo A."/>
            <person name="Liang C."/>
            <person name="Lipzen A."/>
            <person name="Lutzoni F."/>
            <person name="Magnuson J."/>
            <person name="Mondo S."/>
            <person name="Nolan M."/>
            <person name="Ohm R."/>
            <person name="Pangilinan J."/>
            <person name="Park H.-J."/>
            <person name="Ramirez L."/>
            <person name="Alfaro M."/>
            <person name="Sun H."/>
            <person name="Tritt A."/>
            <person name="Yoshinaga Y."/>
            <person name="Zwiers L.-H."/>
            <person name="Turgeon B."/>
            <person name="Goodwin S."/>
            <person name="Spatafora J."/>
            <person name="Crous P."/>
            <person name="Grigoriev I."/>
        </authorList>
    </citation>
    <scope>NUCLEOTIDE SEQUENCE</scope>
    <source>
        <strain evidence="3">ATCC 74209</strain>
    </source>
</reference>
<sequence length="300" mass="34017">PLAHPAPGCLPDPPAPLTEVQQNQYDALLQVVKSWADLPTTSGKKTERVPLSADEKMWLTRECLLRYLRATKWNLGNASKRLQDTLVWRREFGADRFTADYISEENATGKQIIFGYDNNARPCLYLLPNKQNTKASPKQVEHLVYMLERVIELMPAGQETLALLIDFKNSSASSNPSVGMGKQVLNILQNHYPERLGRALVSHIPWYVSGFFKLITPFIDPHTKTKLKFNEPLTNHVPSSQLLKAAGGDVDFMYEHEVYWPALDELATQRRREQRERWERAGGNVAESEGYIKGGDEPSI</sequence>
<dbReference type="InterPro" id="IPR001251">
    <property type="entry name" value="CRAL-TRIO_dom"/>
</dbReference>
<dbReference type="SMART" id="SM00516">
    <property type="entry name" value="SEC14"/>
    <property type="match status" value="1"/>
</dbReference>
<accession>A0A9P4MNW8</accession>
<dbReference type="GO" id="GO:0071944">
    <property type="term" value="C:cell periphery"/>
    <property type="evidence" value="ECO:0007669"/>
    <property type="project" value="UniProtKB-ARBA"/>
</dbReference>
<protein>
    <recommendedName>
        <fullName evidence="2">CRAL-TRIO domain-containing protein</fullName>
    </recommendedName>
</protein>
<feature type="domain" description="CRAL-TRIO" evidence="2">
    <location>
        <begin position="101"/>
        <end position="254"/>
    </location>
</feature>
<dbReference type="InterPro" id="IPR052578">
    <property type="entry name" value="PI_Transfer_CRAL-TRIO"/>
</dbReference>
<dbReference type="AlphaFoldDB" id="A0A9P4MNW8"/>
<dbReference type="Proteomes" id="UP000799536">
    <property type="component" value="Unassembled WGS sequence"/>
</dbReference>
<dbReference type="InterPro" id="IPR036273">
    <property type="entry name" value="CRAL/TRIO_N_dom_sf"/>
</dbReference>
<dbReference type="Pfam" id="PF00650">
    <property type="entry name" value="CRAL_TRIO"/>
    <property type="match status" value="1"/>
</dbReference>
<evidence type="ECO:0000256" key="1">
    <source>
        <dbReference type="SAM" id="MobiDB-lite"/>
    </source>
</evidence>
<proteinExistence type="predicted"/>
<feature type="region of interest" description="Disordered" evidence="1">
    <location>
        <begin position="275"/>
        <end position="300"/>
    </location>
</feature>
<feature type="non-terminal residue" evidence="3">
    <location>
        <position position="1"/>
    </location>
</feature>